<dbReference type="Pfam" id="PF00326">
    <property type="entry name" value="Peptidase_S9"/>
    <property type="match status" value="1"/>
</dbReference>
<feature type="chain" id="PRO_5022958000" evidence="2">
    <location>
        <begin position="23"/>
        <end position="654"/>
    </location>
</feature>
<dbReference type="InterPro" id="IPR001375">
    <property type="entry name" value="Peptidase_S9_cat"/>
</dbReference>
<protein>
    <submittedName>
        <fullName evidence="4">S9 family peptidase</fullName>
    </submittedName>
</protein>
<dbReference type="PANTHER" id="PTHR42776">
    <property type="entry name" value="SERINE PEPTIDASE S9 FAMILY MEMBER"/>
    <property type="match status" value="1"/>
</dbReference>
<dbReference type="OrthoDB" id="4269629at2"/>
<keyword evidence="2" id="KW-0732">Signal</keyword>
<feature type="domain" description="Peptidase S9 prolyl oligopeptidase catalytic" evidence="3">
    <location>
        <begin position="440"/>
        <end position="650"/>
    </location>
</feature>
<dbReference type="PANTHER" id="PTHR42776:SF27">
    <property type="entry name" value="DIPEPTIDYL PEPTIDASE FAMILY MEMBER 6"/>
    <property type="match status" value="1"/>
</dbReference>
<dbReference type="SUPFAM" id="SSF82171">
    <property type="entry name" value="DPP6 N-terminal domain-like"/>
    <property type="match status" value="1"/>
</dbReference>
<gene>
    <name evidence="4" type="ORF">FHQ07_04205</name>
</gene>
<reference evidence="4 5" key="1">
    <citation type="submission" date="2019-06" db="EMBL/GenBank/DDBJ databases">
        <title>Thermomonas aquatica sp. nov., isolated from an industrial wastewater treatment plant.</title>
        <authorList>
            <person name="Jeon J.H."/>
            <person name="Park D.-S."/>
        </authorList>
    </citation>
    <scope>NUCLEOTIDE SEQUENCE [LARGE SCALE GENOMIC DNA]</scope>
    <source>
        <strain evidence="4 5">SY21</strain>
    </source>
</reference>
<evidence type="ECO:0000313" key="4">
    <source>
        <dbReference type="EMBL" id="QDA56572.1"/>
    </source>
</evidence>
<evidence type="ECO:0000259" key="3">
    <source>
        <dbReference type="Pfam" id="PF00326"/>
    </source>
</evidence>
<dbReference type="SUPFAM" id="SSF53474">
    <property type="entry name" value="alpha/beta-Hydrolases"/>
    <property type="match status" value="1"/>
</dbReference>
<dbReference type="GO" id="GO:0004252">
    <property type="term" value="F:serine-type endopeptidase activity"/>
    <property type="evidence" value="ECO:0007669"/>
    <property type="project" value="TreeGrafter"/>
</dbReference>
<organism evidence="4 5">
    <name type="scientific">Thermomonas aquatica</name>
    <dbReference type="NCBI Taxonomy" id="2202149"/>
    <lineage>
        <taxon>Bacteria</taxon>
        <taxon>Pseudomonadati</taxon>
        <taxon>Pseudomonadota</taxon>
        <taxon>Gammaproteobacteria</taxon>
        <taxon>Lysobacterales</taxon>
        <taxon>Lysobacteraceae</taxon>
        <taxon>Thermomonas</taxon>
    </lineage>
</organism>
<dbReference type="AlphaFoldDB" id="A0A5B7ZS04"/>
<accession>A0A5B7ZS04</accession>
<feature type="signal peptide" evidence="2">
    <location>
        <begin position="1"/>
        <end position="22"/>
    </location>
</feature>
<dbReference type="KEGG" id="thes:FHQ07_04205"/>
<sequence>MKHASLAVLTALTLFASTRADAQAPSQMDFAKHSEVNDVSLSPDGKYVAMAIPSADGMETQLHIVPLDGKGKVQALRFGRQQHVGNIVWSDNDQVVVARGKMEPLQARPYSTGELMSSDVNGKTQETLFAYLVGDDGMRARHKDRGFASVVKVLDNEPGKVLVDFTAWPDDVGDEKRTTSIYKVDTRTGNRQEIEQTRDTATFMFDHSGRARLKVISNDNDDPVLMYRPDAGSKDWQPVPKSLAGYSMSLLYVEPDDNTAYATITDKGEPTQLYKIDLAKATRVRLAGRDEESIARVLYSGHDGAPFAVIYDEAKPSVQYLDPASEWAKLHAGLLKAFPGQMVSFVDWTRDDGMALFYAWGDRNPGAYYLLDRKANNKIQLVNESMPWMKAASLSPSHPISFKTRDGLNLHGLYTAPAGGGARPMIVMPHGGPHGPYDSWGYDSDAQFLASRGYGVLQINYRGSGGRGKDFIESGYGEWGGKMQDDLADGVKWAIDNKIADPNRICTYGASYGGYASLMQQIRYPELYKCAIGYVGVYDLQVMKKEGDIKDSASGRRYLNRVLGTDDAKLKAWSPAQNVDKIKVPVFLVQGSIDQRVPMEQFNALKNAFKAAGVPIETMVAQGEGHGFYKPENRAELYKRMEAFLAKYIGPGAK</sequence>
<evidence type="ECO:0000313" key="5">
    <source>
        <dbReference type="Proteomes" id="UP000308149"/>
    </source>
</evidence>
<dbReference type="GO" id="GO:0006508">
    <property type="term" value="P:proteolysis"/>
    <property type="evidence" value="ECO:0007669"/>
    <property type="project" value="InterPro"/>
</dbReference>
<dbReference type="EMBL" id="CP040871">
    <property type="protein sequence ID" value="QDA56572.1"/>
    <property type="molecule type" value="Genomic_DNA"/>
</dbReference>
<keyword evidence="1" id="KW-0378">Hydrolase</keyword>
<name>A0A5B7ZS04_9GAMM</name>
<evidence type="ECO:0000256" key="2">
    <source>
        <dbReference type="SAM" id="SignalP"/>
    </source>
</evidence>
<dbReference type="Proteomes" id="UP000308149">
    <property type="component" value="Chromosome"/>
</dbReference>
<proteinExistence type="predicted"/>
<dbReference type="Gene3D" id="3.40.50.1820">
    <property type="entry name" value="alpha/beta hydrolase"/>
    <property type="match status" value="1"/>
</dbReference>
<evidence type="ECO:0000256" key="1">
    <source>
        <dbReference type="ARBA" id="ARBA00022801"/>
    </source>
</evidence>
<keyword evidence="5" id="KW-1185">Reference proteome</keyword>
<dbReference type="InterPro" id="IPR029058">
    <property type="entry name" value="AB_hydrolase_fold"/>
</dbReference>